<dbReference type="InterPro" id="IPR008948">
    <property type="entry name" value="L-Aspartase-like"/>
</dbReference>
<dbReference type="SUPFAM" id="SSF48557">
    <property type="entry name" value="L-aspartase-like"/>
    <property type="match status" value="1"/>
</dbReference>
<evidence type="ECO:0000313" key="2">
    <source>
        <dbReference type="Proteomes" id="UP000645612"/>
    </source>
</evidence>
<dbReference type="AlphaFoldDB" id="A0A8I1AWE3"/>
<accession>A0A8I1AWE3</accession>
<dbReference type="EMBL" id="JAEDXG010000113">
    <property type="protein sequence ID" value="MBH9702679.1"/>
    <property type="molecule type" value="Genomic_DNA"/>
</dbReference>
<organism evidence="1 2">
    <name type="scientific">Burkholderia cepacia</name>
    <name type="common">Pseudomonas cepacia</name>
    <dbReference type="NCBI Taxonomy" id="292"/>
    <lineage>
        <taxon>Bacteria</taxon>
        <taxon>Pseudomonadati</taxon>
        <taxon>Pseudomonadota</taxon>
        <taxon>Betaproteobacteria</taxon>
        <taxon>Burkholderiales</taxon>
        <taxon>Burkholderiaceae</taxon>
        <taxon>Burkholderia</taxon>
        <taxon>Burkholderia cepacia complex</taxon>
    </lineage>
</organism>
<evidence type="ECO:0000313" key="1">
    <source>
        <dbReference type="EMBL" id="MBH9702679.1"/>
    </source>
</evidence>
<dbReference type="Gene3D" id="1.10.275.10">
    <property type="entry name" value="Fumarase/aspartase (N-terminal domain)"/>
    <property type="match status" value="1"/>
</dbReference>
<sequence>MSLLTPMMRTSPLTAWFSDAQRVQGMLDFEAALARAQVECGLVPQAALNPIIESCR</sequence>
<comment type="caution">
    <text evidence="1">The sequence shown here is derived from an EMBL/GenBank/DDBJ whole genome shotgun (WGS) entry which is preliminary data.</text>
</comment>
<protein>
    <submittedName>
        <fullName evidence="1">Fumarate lyase</fullName>
    </submittedName>
</protein>
<gene>
    <name evidence="1" type="ORF">JAO13_40310</name>
</gene>
<dbReference type="GO" id="GO:0016829">
    <property type="term" value="F:lyase activity"/>
    <property type="evidence" value="ECO:0007669"/>
    <property type="project" value="UniProtKB-KW"/>
</dbReference>
<proteinExistence type="predicted"/>
<name>A0A8I1AWE3_BURCE</name>
<reference evidence="1" key="1">
    <citation type="submission" date="2020-12" db="EMBL/GenBank/DDBJ databases">
        <title>Burkholderia cepacia complex in Mexico.</title>
        <authorList>
            <person name="Estrada P."/>
        </authorList>
    </citation>
    <scope>NUCLEOTIDE SEQUENCE</scope>
    <source>
        <strain evidence="1">871</strain>
    </source>
</reference>
<dbReference type="Proteomes" id="UP000645612">
    <property type="component" value="Unassembled WGS sequence"/>
</dbReference>
<keyword evidence="1" id="KW-0456">Lyase</keyword>
<dbReference type="InterPro" id="IPR024083">
    <property type="entry name" value="Fumarase/histidase_N"/>
</dbReference>
<feature type="non-terminal residue" evidence="1">
    <location>
        <position position="56"/>
    </location>
</feature>